<dbReference type="Gene3D" id="3.40.50.300">
    <property type="entry name" value="P-loop containing nucleotide triphosphate hydrolases"/>
    <property type="match status" value="1"/>
</dbReference>
<proteinExistence type="inferred from homology"/>
<feature type="region of interest" description="Disordered" evidence="2">
    <location>
        <begin position="1269"/>
        <end position="1328"/>
    </location>
</feature>
<feature type="region of interest" description="Disordered" evidence="2">
    <location>
        <begin position="1117"/>
        <end position="1138"/>
    </location>
</feature>
<feature type="region of interest" description="Disordered" evidence="2">
    <location>
        <begin position="1460"/>
        <end position="1497"/>
    </location>
</feature>
<gene>
    <name evidence="4" type="primary">serac1</name>
    <name evidence="4" type="ORF">CTA1_4798</name>
</gene>
<dbReference type="PANTHER" id="PTHR48187:SF2">
    <property type="entry name" value="LD21810P"/>
    <property type="match status" value="1"/>
</dbReference>
<dbReference type="PANTHER" id="PTHR48187">
    <property type="entry name" value="LD21810P"/>
    <property type="match status" value="1"/>
</dbReference>
<feature type="region of interest" description="Disordered" evidence="2">
    <location>
        <begin position="1398"/>
        <end position="1422"/>
    </location>
</feature>
<evidence type="ECO:0000313" key="5">
    <source>
        <dbReference type="Proteomes" id="UP000310108"/>
    </source>
</evidence>
<feature type="region of interest" description="Disordered" evidence="2">
    <location>
        <begin position="948"/>
        <end position="1046"/>
    </location>
</feature>
<evidence type="ECO:0000256" key="2">
    <source>
        <dbReference type="SAM" id="MobiDB-lite"/>
    </source>
</evidence>
<comment type="similarity">
    <text evidence="1">Belongs to the putative lipase ROG1 family.</text>
</comment>
<evidence type="ECO:0000259" key="3">
    <source>
        <dbReference type="Pfam" id="PF05057"/>
    </source>
</evidence>
<evidence type="ECO:0000256" key="1">
    <source>
        <dbReference type="ARBA" id="ARBA00007920"/>
    </source>
</evidence>
<name>A0A4U6XVV3_9PEZI</name>
<protein>
    <submittedName>
        <fullName evidence="4">Protein SERAC1</fullName>
    </submittedName>
</protein>
<feature type="region of interest" description="Disordered" evidence="2">
    <location>
        <begin position="1160"/>
        <end position="1222"/>
    </location>
</feature>
<feature type="compositionally biased region" description="Low complexity" evidence="2">
    <location>
        <begin position="993"/>
        <end position="1015"/>
    </location>
</feature>
<feature type="compositionally biased region" description="Polar residues" evidence="2">
    <location>
        <begin position="1277"/>
        <end position="1289"/>
    </location>
</feature>
<feature type="compositionally biased region" description="Basic and acidic residues" evidence="2">
    <location>
        <begin position="904"/>
        <end position="918"/>
    </location>
</feature>
<feature type="compositionally biased region" description="Basic and acidic residues" evidence="2">
    <location>
        <begin position="951"/>
        <end position="969"/>
    </location>
</feature>
<reference evidence="4 5" key="1">
    <citation type="journal article" date="2019" name="PLoS ONE">
        <title>Comparative genome analysis indicates high evolutionary potential of pathogenicity genes in Colletotrichum tanaceti.</title>
        <authorList>
            <person name="Lelwala R.V."/>
            <person name="Korhonen P.K."/>
            <person name="Young N.D."/>
            <person name="Scott J.B."/>
            <person name="Ades P.A."/>
            <person name="Gasser R.B."/>
            <person name="Taylor P.W.J."/>
        </authorList>
    </citation>
    <scope>NUCLEOTIDE SEQUENCE [LARGE SCALE GENOMIC DNA]</scope>
    <source>
        <strain evidence="4">BRIP57314</strain>
    </source>
</reference>
<dbReference type="Pfam" id="PF05057">
    <property type="entry name" value="DUF676"/>
    <property type="match status" value="1"/>
</dbReference>
<sequence>MGSINKHISRYEITAVFTHPDATVDVVLVHGLNGDPQKTWSSLDGKGVFWPADLLPQSLGKTRANILVYGYNADVYTTSKSHKSASNNFISQHAQTLVTNLTLYRKSEQTSSNPIIFVAHSLGGLLVKRALLYSNDVTDRNQEDARSIFISTYGIIFLGTPHAGSDMATWGLVLQRMADAIAPRKVFESESVLLKTLKKDNETLESISNHFLDIYQRFKIHMAHENHKTDVKGTKMIVVDTASAGPQLPGVIYYGIEATHSGMCKYESISAPGYRNVSTAIRDWAEEAPIVVRTRWEIEINDRSVRAQTEAAERTRGYRSPTETSLPDTRIAQATEVASPTGTASATYYYSPSGSVREASTPRPLFVHPDRFRPNSFFKGRKDELYSLHKLLTDPRRRSEGTSAVLVQGIPGAGKTHLARQYVFNHKDDYPGGIYWIRSTTLQDMEDGFWRIAKTQAIRGMAAQEEKKDLSNPQKMVEIVRSWFNESEDWLLVFDGIRFGDDSVLDFIPDRPNSSLIYTSTERAEPGAYRLDNPSILKLGLLPVQDAQELLLEEMGKKQPYTIDDLRRAQDLVQLMGRLPLMIHAAALQMNATREPLAKYLKSFRDTPKVGVLPAYKTIRDQLQKRGDITALNLIYILSFFSQSMPVEMLVLGLKALDKRTPVKTATSRHKRSLTQTFVTLINFALVERNETDDVPSSSSQSSRQSVDLNPEPLDTLRVHSIVQAFFVELLAEEEQLDFWLERAVRVFCHSFDEADARINKDSDTGLPDDYRQYIRHGKKLMEHLDRYKHLNTSEGARGQTNPQQDSTTDLISARNDLAERLSRLPGEIDELQKTISTDIVDGNEAVRHASVFEHANSVSSRSTGSSGGEDLLNPTYPFENAELESPLTFVDPNHFHMPYLSYPEDREPRTDDERSEGRTITPYPPDVVEGSYPDASEREWTIISRHRSVRKQEQRRYDDRRGALREKAATANDPRVSISRESARGLITPPQSSRGGRSSRHSGLTATSGASASLMHIKKASPPPPRGGGYIHDRSRSSSTSTAAKPLSILGKSSYANVVSGSAVEDETRSSTMFSTPPSRAGSIDRTATYDDNLSVNSLRTIDSMSLSIAQRLKENAHPHTIDSRDRSPGCRPPAPLQNQELRLARHPYISELFRRVTGSVSGTRRQKEHEKEKATLDRSSKSLDTVPPASLSAERFPEMPRRGSRTASSSPGTQHPAFYPPELSIVTNQTNILRYNPLDQQDAAPSRPSYPWNDRESYSEVLARSNPVLGRPGLNVSTPTTALQRSPSDAPLPIGYSSQPMSRNPSSNSQLAAVTDSTGTSVSSNSGSIRSALLRARAPSMIETEPSPRLAPMDMDQTSSVVWGRGQSGHSGGKTFLGGSNVPGILPRGQVPNFEAARESPLTSPRSSSGGENMARSGSGGIRLESGRIIEFGDLSFDVADADQRWAHKDENRIHRRSEEAVEFSRQVRAKGGGESPPEPAYIGLGVSSGQMRKE</sequence>
<dbReference type="SUPFAM" id="SSF52540">
    <property type="entry name" value="P-loop containing nucleoside triphosphate hydrolases"/>
    <property type="match status" value="1"/>
</dbReference>
<feature type="compositionally biased region" description="Low complexity" evidence="2">
    <location>
        <begin position="1319"/>
        <end position="1328"/>
    </location>
</feature>
<dbReference type="Proteomes" id="UP000310108">
    <property type="component" value="Unassembled WGS sequence"/>
</dbReference>
<keyword evidence="5" id="KW-1185">Reference proteome</keyword>
<dbReference type="SUPFAM" id="SSF53474">
    <property type="entry name" value="alpha/beta-Hydrolases"/>
    <property type="match status" value="1"/>
</dbReference>
<feature type="region of interest" description="Disordered" evidence="2">
    <location>
        <begin position="856"/>
        <end position="875"/>
    </location>
</feature>
<feature type="region of interest" description="Disordered" evidence="2">
    <location>
        <begin position="1063"/>
        <end position="1087"/>
    </location>
</feature>
<dbReference type="STRING" id="1306861.A0A4U6XVV3"/>
<dbReference type="InterPro" id="IPR029058">
    <property type="entry name" value="AB_hydrolase_fold"/>
</dbReference>
<organism evidence="4 5">
    <name type="scientific">Colletotrichum tanaceti</name>
    <dbReference type="NCBI Taxonomy" id="1306861"/>
    <lineage>
        <taxon>Eukaryota</taxon>
        <taxon>Fungi</taxon>
        <taxon>Dikarya</taxon>
        <taxon>Ascomycota</taxon>
        <taxon>Pezizomycotina</taxon>
        <taxon>Sordariomycetes</taxon>
        <taxon>Hypocreomycetidae</taxon>
        <taxon>Glomerellales</taxon>
        <taxon>Glomerellaceae</taxon>
        <taxon>Colletotrichum</taxon>
        <taxon>Colletotrichum destructivum species complex</taxon>
    </lineage>
</organism>
<accession>A0A4U6XVV3</accession>
<comment type="caution">
    <text evidence="4">The sequence shown here is derived from an EMBL/GenBank/DDBJ whole genome shotgun (WGS) entry which is preliminary data.</text>
</comment>
<feature type="compositionally biased region" description="Basic and acidic residues" evidence="2">
    <location>
        <begin position="1117"/>
        <end position="1130"/>
    </location>
</feature>
<dbReference type="Gene3D" id="3.40.50.1820">
    <property type="entry name" value="alpha/beta hydrolase"/>
    <property type="match status" value="1"/>
</dbReference>
<feature type="region of interest" description="Disordered" evidence="2">
    <location>
        <begin position="900"/>
        <end position="934"/>
    </location>
</feature>
<feature type="compositionally biased region" description="Polar residues" evidence="2">
    <location>
        <begin position="1403"/>
        <end position="1413"/>
    </location>
</feature>
<evidence type="ECO:0000313" key="4">
    <source>
        <dbReference type="EMBL" id="TKW60180.1"/>
    </source>
</evidence>
<feature type="compositionally biased region" description="Basic and acidic residues" evidence="2">
    <location>
        <begin position="1167"/>
        <end position="1183"/>
    </location>
</feature>
<dbReference type="InterPro" id="IPR027417">
    <property type="entry name" value="P-loop_NTPase"/>
</dbReference>
<dbReference type="InterPro" id="IPR007751">
    <property type="entry name" value="DUF676_lipase-like"/>
</dbReference>
<dbReference type="OrthoDB" id="5086500at2759"/>
<feature type="domain" description="DUF676" evidence="3">
    <location>
        <begin position="26"/>
        <end position="189"/>
    </location>
</feature>
<dbReference type="EMBL" id="PJEX01000001">
    <property type="protein sequence ID" value="TKW60180.1"/>
    <property type="molecule type" value="Genomic_DNA"/>
</dbReference>
<feature type="compositionally biased region" description="Polar residues" evidence="2">
    <location>
        <begin position="1298"/>
        <end position="1318"/>
    </location>
</feature>